<dbReference type="Pfam" id="PF13623">
    <property type="entry name" value="SurA_N_2"/>
    <property type="match status" value="1"/>
</dbReference>
<protein>
    <recommendedName>
        <fullName evidence="9">Periplasmic chaperone PpiD</fullName>
    </recommendedName>
    <alternativeName>
        <fullName evidence="10">Periplasmic folding chaperone</fullName>
    </alternativeName>
</protein>
<keyword evidence="6" id="KW-0472">Membrane</keyword>
<organism evidence="13 14">
    <name type="scientific">Lutibacter oricola</name>
    <dbReference type="NCBI Taxonomy" id="762486"/>
    <lineage>
        <taxon>Bacteria</taxon>
        <taxon>Pseudomonadati</taxon>
        <taxon>Bacteroidota</taxon>
        <taxon>Flavobacteriia</taxon>
        <taxon>Flavobacteriales</taxon>
        <taxon>Flavobacteriaceae</taxon>
        <taxon>Lutibacter</taxon>
    </lineage>
</organism>
<keyword evidence="7" id="KW-0143">Chaperone</keyword>
<evidence type="ECO:0000256" key="7">
    <source>
        <dbReference type="ARBA" id="ARBA00023186"/>
    </source>
</evidence>
<name>A0A1H2UDF7_9FLAO</name>
<evidence type="ECO:0000256" key="10">
    <source>
        <dbReference type="ARBA" id="ARBA00042775"/>
    </source>
</evidence>
<dbReference type="Gene3D" id="3.10.50.40">
    <property type="match status" value="1"/>
</dbReference>
<keyword evidence="4" id="KW-0812">Transmembrane</keyword>
<evidence type="ECO:0000256" key="3">
    <source>
        <dbReference type="ARBA" id="ARBA00022519"/>
    </source>
</evidence>
<dbReference type="GO" id="GO:0003755">
    <property type="term" value="F:peptidyl-prolyl cis-trans isomerase activity"/>
    <property type="evidence" value="ECO:0007669"/>
    <property type="project" value="UniProtKB-KW"/>
</dbReference>
<keyword evidence="5" id="KW-1133">Transmembrane helix</keyword>
<dbReference type="Proteomes" id="UP000199595">
    <property type="component" value="Unassembled WGS sequence"/>
</dbReference>
<dbReference type="RefSeq" id="WP_090120214.1">
    <property type="nucleotide sequence ID" value="NZ_FNNJ01000001.1"/>
</dbReference>
<gene>
    <name evidence="13" type="ORF">SAMN05444411_101944</name>
</gene>
<dbReference type="InterPro" id="IPR027304">
    <property type="entry name" value="Trigger_fact/SurA_dom_sf"/>
</dbReference>
<evidence type="ECO:0000313" key="13">
    <source>
        <dbReference type="EMBL" id="SDW54146.1"/>
    </source>
</evidence>
<evidence type="ECO:0000256" key="2">
    <source>
        <dbReference type="ARBA" id="ARBA00022475"/>
    </source>
</evidence>
<dbReference type="Pfam" id="PF13616">
    <property type="entry name" value="Rotamase_3"/>
    <property type="match status" value="1"/>
</dbReference>
<evidence type="ECO:0000256" key="6">
    <source>
        <dbReference type="ARBA" id="ARBA00023136"/>
    </source>
</evidence>
<keyword evidence="3" id="KW-0997">Cell inner membrane</keyword>
<dbReference type="SUPFAM" id="SSF54534">
    <property type="entry name" value="FKBP-like"/>
    <property type="match status" value="1"/>
</dbReference>
<keyword evidence="2" id="KW-1003">Cell membrane</keyword>
<dbReference type="PANTHER" id="PTHR47529">
    <property type="entry name" value="PEPTIDYL-PROLYL CIS-TRANS ISOMERASE D"/>
    <property type="match status" value="1"/>
</dbReference>
<dbReference type="SUPFAM" id="SSF109998">
    <property type="entry name" value="Triger factor/SurA peptide-binding domain-like"/>
    <property type="match status" value="1"/>
</dbReference>
<dbReference type="PANTHER" id="PTHR47529:SF1">
    <property type="entry name" value="PERIPLASMIC CHAPERONE PPID"/>
    <property type="match status" value="1"/>
</dbReference>
<feature type="domain" description="PpiC" evidence="12">
    <location>
        <begin position="353"/>
        <end position="462"/>
    </location>
</feature>
<dbReference type="EMBL" id="FNNJ01000001">
    <property type="protein sequence ID" value="SDW54146.1"/>
    <property type="molecule type" value="Genomic_DNA"/>
</dbReference>
<dbReference type="InterPro" id="IPR046357">
    <property type="entry name" value="PPIase_dom_sf"/>
</dbReference>
<sequence>MAILSKIRDRSMFLILIVGLALFAFVLDPSSIQSFFSSSKINSIGSVNGEDIDREEFARQVESYRSQSGGRTSQMQAVNTVWNSMLGEKIFEDQLEKAGIVVGEKDIWDAMVSMPDVQNSPLFKNEANLFDEEKLKEYIANMKADAEDGDDAAWIGWLQTESNVKKNLQRQAYTSLVSAGLGASLKEGERDYAFNNAKVDAQYVYVPYASIPDSIAKIKKSELVNYVSDNAKKYKAEATRSVQFVKFNIEPSKADEAEVSKKVAGFINDREEYSNAAKSKVQLAGLKNATDYVAFLNDNKSDLAIDNSYKFKSQLVKEVADEVFAADLNAVVGPYKEGEYFKISKVVETIKLPDSVKSSHIVVPYAGTTRSTSTKTKEEAKKTIDSVYALVKNNKAKFTEIADAINSDGTKGKGGEIGWVRKDQAFSAGFDKDFADFIYKNKAGSVKVVETAFGFHVIRIDEQTSYEDAVKLVTYGMLIEASEETENIIFENAETLAAGLASGKDLNDLAKEKNYSVLSGLNLKALEENVPGLNNQRQIVTWAFNTNTEVGDSKRFDVDLNGKRGYAVVALTGKTEKDGAELSSSIISQVRPILVNQKKAEIIKDKMKGSSLEEIAKANATVVRNASAVTLSSPLLSGVGNEPGVVGAMSTLPIDATSELIEGVKGVFIVKVTKREDAVKLDNYDNFRKKLVGQLKGRSYQLNQVLTETADVVDNRAKFF</sequence>
<dbReference type="InterPro" id="IPR052029">
    <property type="entry name" value="PpiD_chaperone"/>
</dbReference>
<dbReference type="PROSITE" id="PS50198">
    <property type="entry name" value="PPIC_PPIASE_2"/>
    <property type="match status" value="1"/>
</dbReference>
<evidence type="ECO:0000256" key="11">
    <source>
        <dbReference type="PROSITE-ProRule" id="PRU00278"/>
    </source>
</evidence>
<comment type="subcellular location">
    <subcellularLocation>
        <location evidence="1">Cell inner membrane</location>
        <topology evidence="1">Single-pass type II membrane protein</topology>
        <orientation evidence="1">Periplasmic side</orientation>
    </subcellularLocation>
</comment>
<evidence type="ECO:0000256" key="8">
    <source>
        <dbReference type="ARBA" id="ARBA00038408"/>
    </source>
</evidence>
<accession>A0A1H2UDF7</accession>
<proteinExistence type="inferred from homology"/>
<evidence type="ECO:0000256" key="1">
    <source>
        <dbReference type="ARBA" id="ARBA00004382"/>
    </source>
</evidence>
<dbReference type="AlphaFoldDB" id="A0A1H2UDF7"/>
<keyword evidence="14" id="KW-1185">Reference proteome</keyword>
<dbReference type="STRING" id="762486.SAMN05444411_101944"/>
<keyword evidence="11" id="KW-0697">Rotamase</keyword>
<evidence type="ECO:0000256" key="9">
    <source>
        <dbReference type="ARBA" id="ARBA00040743"/>
    </source>
</evidence>
<comment type="similarity">
    <text evidence="8">Belongs to the PpiD chaperone family.</text>
</comment>
<keyword evidence="11 13" id="KW-0413">Isomerase</keyword>
<dbReference type="InterPro" id="IPR000297">
    <property type="entry name" value="PPIase_PpiC"/>
</dbReference>
<dbReference type="OrthoDB" id="9812372at2"/>
<reference evidence="13 14" key="1">
    <citation type="submission" date="2016-10" db="EMBL/GenBank/DDBJ databases">
        <authorList>
            <person name="de Groot N.N."/>
        </authorList>
    </citation>
    <scope>NUCLEOTIDE SEQUENCE [LARGE SCALE GENOMIC DNA]</scope>
    <source>
        <strain evidence="13 14">DSM 24956</strain>
    </source>
</reference>
<dbReference type="GO" id="GO:0005886">
    <property type="term" value="C:plasma membrane"/>
    <property type="evidence" value="ECO:0007669"/>
    <property type="project" value="UniProtKB-SubCell"/>
</dbReference>
<evidence type="ECO:0000259" key="12">
    <source>
        <dbReference type="PROSITE" id="PS50198"/>
    </source>
</evidence>
<evidence type="ECO:0000256" key="5">
    <source>
        <dbReference type="ARBA" id="ARBA00022989"/>
    </source>
</evidence>
<evidence type="ECO:0000313" key="14">
    <source>
        <dbReference type="Proteomes" id="UP000199595"/>
    </source>
</evidence>
<evidence type="ECO:0000256" key="4">
    <source>
        <dbReference type="ARBA" id="ARBA00022692"/>
    </source>
</evidence>